<feature type="compositionally biased region" description="Low complexity" evidence="7">
    <location>
        <begin position="215"/>
        <end position="229"/>
    </location>
</feature>
<dbReference type="PANTHER" id="PTHR32096">
    <property type="entry name" value="WRKY TRANSCRIPTION FACTOR 30-RELATED-RELATED"/>
    <property type="match status" value="1"/>
</dbReference>
<accession>A0ABD3BR76</accession>
<evidence type="ECO:0000256" key="6">
    <source>
        <dbReference type="ARBA" id="ARBA00060850"/>
    </source>
</evidence>
<evidence type="ECO:0000256" key="7">
    <source>
        <dbReference type="SAM" id="MobiDB-lite"/>
    </source>
</evidence>
<dbReference type="GO" id="GO:0009751">
    <property type="term" value="P:response to salicylic acid"/>
    <property type="evidence" value="ECO:0007669"/>
    <property type="project" value="UniProtKB-ARBA"/>
</dbReference>
<dbReference type="GO" id="GO:0010150">
    <property type="term" value="P:leaf senescence"/>
    <property type="evidence" value="ECO:0007669"/>
    <property type="project" value="UniProtKB-ARBA"/>
</dbReference>
<dbReference type="GO" id="GO:0005634">
    <property type="term" value="C:nucleus"/>
    <property type="evidence" value="ECO:0007669"/>
    <property type="project" value="UniProtKB-SubCell"/>
</dbReference>
<evidence type="ECO:0000256" key="5">
    <source>
        <dbReference type="ARBA" id="ARBA00023242"/>
    </source>
</evidence>
<comment type="subcellular location">
    <subcellularLocation>
        <location evidence="1">Nucleus</location>
    </subcellularLocation>
</comment>
<name>A0ABD3BR76_9LAMI</name>
<proteinExistence type="inferred from homology"/>
<comment type="caution">
    <text evidence="9">The sequence shown here is derived from an EMBL/GenBank/DDBJ whole genome shotgun (WGS) entry which is preliminary data.</text>
</comment>
<evidence type="ECO:0000313" key="10">
    <source>
        <dbReference type="Proteomes" id="UP001632038"/>
    </source>
</evidence>
<dbReference type="Gene3D" id="2.20.25.80">
    <property type="entry name" value="WRKY domain"/>
    <property type="match status" value="1"/>
</dbReference>
<feature type="domain" description="WRKY" evidence="8">
    <location>
        <begin position="138"/>
        <end position="195"/>
    </location>
</feature>
<evidence type="ECO:0000256" key="4">
    <source>
        <dbReference type="ARBA" id="ARBA00023163"/>
    </source>
</evidence>
<protein>
    <submittedName>
        <fullName evidence="9">WRKY transcription</fullName>
    </submittedName>
</protein>
<dbReference type="GO" id="GO:0003677">
    <property type="term" value="F:DNA binding"/>
    <property type="evidence" value="ECO:0007669"/>
    <property type="project" value="UniProtKB-KW"/>
</dbReference>
<dbReference type="Proteomes" id="UP001632038">
    <property type="component" value="Unassembled WGS sequence"/>
</dbReference>
<dbReference type="GO" id="GO:0010193">
    <property type="term" value="P:response to ozone"/>
    <property type="evidence" value="ECO:0007669"/>
    <property type="project" value="UniProtKB-ARBA"/>
</dbReference>
<feature type="compositionally biased region" description="Polar residues" evidence="7">
    <location>
        <begin position="119"/>
        <end position="131"/>
    </location>
</feature>
<dbReference type="InterPro" id="IPR036576">
    <property type="entry name" value="WRKY_dom_sf"/>
</dbReference>
<feature type="compositionally biased region" description="Basic and acidic residues" evidence="7">
    <location>
        <begin position="99"/>
        <end position="108"/>
    </location>
</feature>
<gene>
    <name evidence="9" type="primary">WRKY53_3</name>
    <name evidence="9" type="ORF">CASFOL_036765</name>
</gene>
<dbReference type="InterPro" id="IPR003657">
    <property type="entry name" value="WRKY_dom"/>
</dbReference>
<keyword evidence="10" id="KW-1185">Reference proteome</keyword>
<dbReference type="SUPFAM" id="SSF118290">
    <property type="entry name" value="WRKY DNA-binding domain"/>
    <property type="match status" value="1"/>
</dbReference>
<dbReference type="PROSITE" id="PS50811">
    <property type="entry name" value="WRKY"/>
    <property type="match status" value="1"/>
</dbReference>
<keyword evidence="5" id="KW-0539">Nucleus</keyword>
<keyword evidence="2" id="KW-0805">Transcription regulation</keyword>
<sequence length="360" mass="40496">MDSGLSLSWEYKTLINELTQGMEKAKQLHFHLCSTTSPSETQYLLLQRILSSYQKALSILKGNGSTSARQAQAQFVAPMLGGPELSVSADESPRIEDFNKSSMRDHQECSPVKKRKFQTTRTEQVRVNSENGLDGPSDDGYTWRKYGQKDILGAKYPRSYYRCTYRLVQSCWATKQVQRSDEDPNVFEITYKGTHTCTQSTNAVLPPPSPDQKQEFQQSPQNHQQPQQKQYETLLSFKANLRVSTDNLDGDNNNNEMPAPFTFPSTYPENQDFHLGSSSSYCPSFVSTATSGTDNYFSPVNNYQSFVANQSNYQHFESDIAEIISAHASTNNSPIGGMEFPGDELNLDPNFLYNASGFYA</sequence>
<keyword evidence="3" id="KW-0238">DNA-binding</keyword>
<feature type="region of interest" description="Disordered" evidence="7">
    <location>
        <begin position="198"/>
        <end position="229"/>
    </location>
</feature>
<feature type="region of interest" description="Disordered" evidence="7">
    <location>
        <begin position="99"/>
        <end position="139"/>
    </location>
</feature>
<dbReference type="Pfam" id="PF03106">
    <property type="entry name" value="WRKY"/>
    <property type="match status" value="1"/>
</dbReference>
<evidence type="ECO:0000256" key="2">
    <source>
        <dbReference type="ARBA" id="ARBA00023015"/>
    </source>
</evidence>
<keyword evidence="4" id="KW-0804">Transcription</keyword>
<organism evidence="9 10">
    <name type="scientific">Castilleja foliolosa</name>
    <dbReference type="NCBI Taxonomy" id="1961234"/>
    <lineage>
        <taxon>Eukaryota</taxon>
        <taxon>Viridiplantae</taxon>
        <taxon>Streptophyta</taxon>
        <taxon>Embryophyta</taxon>
        <taxon>Tracheophyta</taxon>
        <taxon>Spermatophyta</taxon>
        <taxon>Magnoliopsida</taxon>
        <taxon>eudicotyledons</taxon>
        <taxon>Gunneridae</taxon>
        <taxon>Pentapetalae</taxon>
        <taxon>asterids</taxon>
        <taxon>lamiids</taxon>
        <taxon>Lamiales</taxon>
        <taxon>Orobanchaceae</taxon>
        <taxon>Pedicularideae</taxon>
        <taxon>Castillejinae</taxon>
        <taxon>Castilleja</taxon>
    </lineage>
</organism>
<evidence type="ECO:0000256" key="1">
    <source>
        <dbReference type="ARBA" id="ARBA00004123"/>
    </source>
</evidence>
<reference evidence="10" key="1">
    <citation type="journal article" date="2024" name="IScience">
        <title>Strigolactones Initiate the Formation of Haustorium-like Structures in Castilleja.</title>
        <authorList>
            <person name="Buerger M."/>
            <person name="Peterson D."/>
            <person name="Chory J."/>
        </authorList>
    </citation>
    <scope>NUCLEOTIDE SEQUENCE [LARGE SCALE GENOMIC DNA]</scope>
</reference>
<dbReference type="FunFam" id="2.20.25.80:FF:000009">
    <property type="entry name" value="WRKY transcription factor 53"/>
    <property type="match status" value="1"/>
</dbReference>
<dbReference type="PANTHER" id="PTHR32096:SF36">
    <property type="entry name" value="WRKY TRANSCRIPTION FACTOR 41-RELATED"/>
    <property type="match status" value="1"/>
</dbReference>
<dbReference type="EMBL" id="JAVIJP010000069">
    <property type="protein sequence ID" value="KAL3619195.1"/>
    <property type="molecule type" value="Genomic_DNA"/>
</dbReference>
<evidence type="ECO:0000259" key="8">
    <source>
        <dbReference type="PROSITE" id="PS50811"/>
    </source>
</evidence>
<dbReference type="SMART" id="SM00774">
    <property type="entry name" value="WRKY"/>
    <property type="match status" value="1"/>
</dbReference>
<dbReference type="AlphaFoldDB" id="A0ABD3BR76"/>
<evidence type="ECO:0000313" key="9">
    <source>
        <dbReference type="EMBL" id="KAL3619195.1"/>
    </source>
</evidence>
<evidence type="ECO:0000256" key="3">
    <source>
        <dbReference type="ARBA" id="ARBA00023125"/>
    </source>
</evidence>
<dbReference type="GO" id="GO:0042542">
    <property type="term" value="P:response to hydrogen peroxide"/>
    <property type="evidence" value="ECO:0007669"/>
    <property type="project" value="UniProtKB-ARBA"/>
</dbReference>
<dbReference type="InterPro" id="IPR044810">
    <property type="entry name" value="WRKY_plant"/>
</dbReference>
<comment type="similarity">
    <text evidence="6">Belongs to the WRKY group III family.</text>
</comment>